<dbReference type="EMBL" id="ACKS01000108">
    <property type="protein sequence ID" value="EFA42906.1"/>
    <property type="molecule type" value="Genomic_DNA"/>
</dbReference>
<gene>
    <name evidence="1" type="ORF">HMPREF0645_2656</name>
</gene>
<keyword evidence="2" id="KW-1185">Reference proteome</keyword>
<comment type="caution">
    <text evidence="1">The sequence shown here is derived from an EMBL/GenBank/DDBJ whole genome shotgun (WGS) entry which is preliminary data.</text>
</comment>
<evidence type="ECO:0000313" key="1">
    <source>
        <dbReference type="EMBL" id="EFA42906.1"/>
    </source>
</evidence>
<sequence>MQAFEPFSLKRKTTERARNKVKHLIHTIMATIKLVKSDMLTEVIKSSRKEAIAHMITEKEKAFENATANADYYRSIGNDEFADNEQQRADRLARDIEKLNMNL</sequence>
<evidence type="ECO:0000313" key="2">
    <source>
        <dbReference type="Proteomes" id="UP000003160"/>
    </source>
</evidence>
<dbReference type="HOGENOM" id="CLU_2261202_0_0_10"/>
<accession>D1Q0C1</accession>
<dbReference type="AlphaFoldDB" id="D1Q0C1"/>
<proteinExistence type="predicted"/>
<reference evidence="1 2" key="1">
    <citation type="submission" date="2009-10" db="EMBL/GenBank/DDBJ databases">
        <authorList>
            <person name="Qin X."/>
            <person name="Bachman B."/>
            <person name="Battles P."/>
            <person name="Bell A."/>
            <person name="Bess C."/>
            <person name="Bickham C."/>
            <person name="Chaboub L."/>
            <person name="Chen D."/>
            <person name="Coyle M."/>
            <person name="Deiros D.R."/>
            <person name="Dinh H."/>
            <person name="Forbes L."/>
            <person name="Fowler G."/>
            <person name="Francisco L."/>
            <person name="Fu Q."/>
            <person name="Gubbala S."/>
            <person name="Hale W."/>
            <person name="Han Y."/>
            <person name="Hemphill L."/>
            <person name="Highlander S.K."/>
            <person name="Hirani K."/>
            <person name="Hogues M."/>
            <person name="Jackson L."/>
            <person name="Jakkamsetti A."/>
            <person name="Javaid M."/>
            <person name="Jiang H."/>
            <person name="Korchina V."/>
            <person name="Kovar C."/>
            <person name="Lara F."/>
            <person name="Lee S."/>
            <person name="Mata R."/>
            <person name="Mathew T."/>
            <person name="Moen C."/>
            <person name="Morales K."/>
            <person name="Munidasa M."/>
            <person name="Nazareth L."/>
            <person name="Ngo R."/>
            <person name="Nguyen L."/>
            <person name="Okwuonu G."/>
            <person name="Ongeri F."/>
            <person name="Patil S."/>
            <person name="Petrosino J."/>
            <person name="Pham C."/>
            <person name="Pham P."/>
            <person name="Pu L.-L."/>
            <person name="Puazo M."/>
            <person name="Raj R."/>
            <person name="Reid J."/>
            <person name="Rouhana J."/>
            <person name="Saada N."/>
            <person name="Shang Y."/>
            <person name="Simmons D."/>
            <person name="Thornton R."/>
            <person name="Warren J."/>
            <person name="Weissenberger G."/>
            <person name="Zhang J."/>
            <person name="Zhang L."/>
            <person name="Zhou C."/>
            <person name="Zhu D."/>
            <person name="Muzny D."/>
            <person name="Worley K."/>
            <person name="Gibbs R."/>
        </authorList>
    </citation>
    <scope>NUCLEOTIDE SEQUENCE [LARGE SCALE GENOMIC DNA]</scope>
    <source>
        <strain evidence="1 2">DSM 17361</strain>
    </source>
</reference>
<protein>
    <submittedName>
        <fullName evidence="1">Uncharacterized protein</fullName>
    </submittedName>
</protein>
<organism evidence="1 2">
    <name type="scientific">Hallella bergensis DSM 17361</name>
    <dbReference type="NCBI Taxonomy" id="585502"/>
    <lineage>
        <taxon>Bacteria</taxon>
        <taxon>Pseudomonadati</taxon>
        <taxon>Bacteroidota</taxon>
        <taxon>Bacteroidia</taxon>
        <taxon>Bacteroidales</taxon>
        <taxon>Prevotellaceae</taxon>
        <taxon>Hallella</taxon>
    </lineage>
</organism>
<name>D1Q0C1_9BACT</name>
<dbReference type="Proteomes" id="UP000003160">
    <property type="component" value="Unassembled WGS sequence"/>
</dbReference>